<feature type="non-terminal residue" evidence="1">
    <location>
        <position position="1"/>
    </location>
</feature>
<dbReference type="Proteomes" id="UP000789525">
    <property type="component" value="Unassembled WGS sequence"/>
</dbReference>
<keyword evidence="2" id="KW-1185">Reference proteome</keyword>
<dbReference type="EMBL" id="CAJVPT010073651">
    <property type="protein sequence ID" value="CAG8783220.1"/>
    <property type="molecule type" value="Genomic_DNA"/>
</dbReference>
<protein>
    <submittedName>
        <fullName evidence="1">1096_t:CDS:1</fullName>
    </submittedName>
</protein>
<gene>
    <name evidence="1" type="ORF">ACOLOM_LOCUS14414</name>
</gene>
<proteinExistence type="predicted"/>
<comment type="caution">
    <text evidence="1">The sequence shown here is derived from an EMBL/GenBank/DDBJ whole genome shotgun (WGS) entry which is preliminary data.</text>
</comment>
<organism evidence="1 2">
    <name type="scientific">Acaulospora colombiana</name>
    <dbReference type="NCBI Taxonomy" id="27376"/>
    <lineage>
        <taxon>Eukaryota</taxon>
        <taxon>Fungi</taxon>
        <taxon>Fungi incertae sedis</taxon>
        <taxon>Mucoromycota</taxon>
        <taxon>Glomeromycotina</taxon>
        <taxon>Glomeromycetes</taxon>
        <taxon>Diversisporales</taxon>
        <taxon>Acaulosporaceae</taxon>
        <taxon>Acaulospora</taxon>
    </lineage>
</organism>
<feature type="non-terminal residue" evidence="1">
    <location>
        <position position="100"/>
    </location>
</feature>
<sequence>LDSRRTLASYRQASFGPRWLPASRAQRHVSDMVDRQSPRGPNSRAALISKPFVVMYYREDAYMQTDKDGSSEIAPLKTTAGSFGRWGIPRFHIEPSMPLL</sequence>
<evidence type="ECO:0000313" key="1">
    <source>
        <dbReference type="EMBL" id="CAG8783220.1"/>
    </source>
</evidence>
<evidence type="ECO:0000313" key="2">
    <source>
        <dbReference type="Proteomes" id="UP000789525"/>
    </source>
</evidence>
<name>A0ACA9R9T0_9GLOM</name>
<reference evidence="1" key="1">
    <citation type="submission" date="2021-06" db="EMBL/GenBank/DDBJ databases">
        <authorList>
            <person name="Kallberg Y."/>
            <person name="Tangrot J."/>
            <person name="Rosling A."/>
        </authorList>
    </citation>
    <scope>NUCLEOTIDE SEQUENCE</scope>
    <source>
        <strain evidence="1">CL356</strain>
    </source>
</reference>
<accession>A0ACA9R9T0</accession>